<dbReference type="InterPro" id="IPR011990">
    <property type="entry name" value="TPR-like_helical_dom_sf"/>
</dbReference>
<dbReference type="SUPFAM" id="SSF55874">
    <property type="entry name" value="ATPase domain of HSP90 chaperone/DNA topoisomerase II/histidine kinase"/>
    <property type="match status" value="1"/>
</dbReference>
<dbReference type="CDD" id="cd16917">
    <property type="entry name" value="HATPase_UhpB-NarQ-NarX-like"/>
    <property type="match status" value="1"/>
</dbReference>
<feature type="transmembrane region" description="Helical" evidence="9">
    <location>
        <begin position="7"/>
        <end position="25"/>
    </location>
</feature>
<dbReference type="RefSeq" id="WP_094486523.1">
    <property type="nucleotide sequence ID" value="NZ_NOXX01000200.1"/>
</dbReference>
<evidence type="ECO:0000313" key="12">
    <source>
        <dbReference type="Proteomes" id="UP000216035"/>
    </source>
</evidence>
<keyword evidence="9" id="KW-1133">Transmembrane helix</keyword>
<dbReference type="GO" id="GO:0000155">
    <property type="term" value="F:phosphorelay sensor kinase activity"/>
    <property type="evidence" value="ECO:0007669"/>
    <property type="project" value="InterPro"/>
</dbReference>
<evidence type="ECO:0000256" key="3">
    <source>
        <dbReference type="ARBA" id="ARBA00022553"/>
    </source>
</evidence>
<evidence type="ECO:0000256" key="8">
    <source>
        <dbReference type="ARBA" id="ARBA00023012"/>
    </source>
</evidence>
<dbReference type="GO" id="GO:0046983">
    <property type="term" value="F:protein dimerization activity"/>
    <property type="evidence" value="ECO:0007669"/>
    <property type="project" value="InterPro"/>
</dbReference>
<reference evidence="11 12" key="1">
    <citation type="submission" date="2017-07" db="EMBL/GenBank/DDBJ databases">
        <title>Flavobacterium cyanobacteriorum sp. nov., isolated from cyanobacterial aggregates in a eutrophic lake.</title>
        <authorList>
            <person name="Cai H."/>
        </authorList>
    </citation>
    <scope>NUCLEOTIDE SEQUENCE [LARGE SCALE GENOMIC DNA]</scope>
    <source>
        <strain evidence="11 12">TH167</strain>
    </source>
</reference>
<dbReference type="EC" id="2.7.13.3" evidence="2"/>
<dbReference type="OrthoDB" id="9778366at2"/>
<keyword evidence="12" id="KW-1185">Reference proteome</keyword>
<dbReference type="GO" id="GO:0005524">
    <property type="term" value="F:ATP binding"/>
    <property type="evidence" value="ECO:0007669"/>
    <property type="project" value="UniProtKB-KW"/>
</dbReference>
<keyword evidence="5" id="KW-0547">Nucleotide-binding</keyword>
<dbReference type="Gene3D" id="3.30.565.10">
    <property type="entry name" value="Histidine kinase-like ATPase, C-terminal domain"/>
    <property type="match status" value="1"/>
</dbReference>
<dbReference type="AlphaFoldDB" id="A0A255ZSH9"/>
<dbReference type="InterPro" id="IPR036890">
    <property type="entry name" value="HATPase_C_sf"/>
</dbReference>
<keyword evidence="6" id="KW-0418">Kinase</keyword>
<evidence type="ECO:0000313" key="11">
    <source>
        <dbReference type="EMBL" id="OYQ43680.1"/>
    </source>
</evidence>
<evidence type="ECO:0000256" key="1">
    <source>
        <dbReference type="ARBA" id="ARBA00000085"/>
    </source>
</evidence>
<dbReference type="PANTHER" id="PTHR24421:SF10">
    <property type="entry name" value="NITRATE_NITRITE SENSOR PROTEIN NARQ"/>
    <property type="match status" value="1"/>
</dbReference>
<evidence type="ECO:0000256" key="2">
    <source>
        <dbReference type="ARBA" id="ARBA00012438"/>
    </source>
</evidence>
<dbReference type="InterPro" id="IPR050482">
    <property type="entry name" value="Sensor_HK_TwoCompSys"/>
</dbReference>
<evidence type="ECO:0000256" key="4">
    <source>
        <dbReference type="ARBA" id="ARBA00022679"/>
    </source>
</evidence>
<sequence>MRRLYHYIAVLVIVTVIAASWIYFFTEDKDQALSLEDCQPRSYDMFLDGLIACDPRDRVKAFELSTVLKNLNYSDTCNLRRHKKISNYFRNQNDMRSFNIILNDVKDAVHRSNDGTFLGKWYSDKCEYFLMIGRADIAYKYLEKAKQYRGFLVKTSYEYDILNQEISILEYFSQNVLAEKKTIDLLKKTINEGDPMVAQLSLRLANIYSSTKRYELSEEYYKNAIKAAGDRTDYSKDLLILTAKNNYAISHYAQSRFTEAYNLLKDVRKDYIDLSLADSEIQFKKILANYFLAKSHVSPNAKDLKSLDSICIISKRTRDFNTLMQAEFAYAMYLHNLRRDTVKVKDLFCSTIELSRKYSTPSVELDYLQKFLKLFPNEDLKYYQRVLSLKDSIYLKQQNSFDKFARLEYEVDRYQKEAEEANLLSRRILIYSGLFTVFLIVLFFRNQILFFVKYRVLKLPLPKFDPRKNRPKGTHVHIGVHSGVTIERSRIARELHDNVLGKMTGLKLALLKFSPSVPEDKRAKYVKKVKSLDVLNSEIRRSTSDQFRELSEAYGEISTVLHRFIEEFSEDVDFNIKLHIDDEVNLDALNPLVKVHTYRIVQELLTNTLKYAEASCVRLSLEATEDQKFIFSYGDDGKGFDFPKIPKPNKGLSNVLVRGNEISATFEINTGMGKGFHLRMVVPDAFINQNQTTINHEHQDFIY</sequence>
<dbReference type="EMBL" id="NOXX01000200">
    <property type="protein sequence ID" value="OYQ43680.1"/>
    <property type="molecule type" value="Genomic_DNA"/>
</dbReference>
<dbReference type="Pfam" id="PF07730">
    <property type="entry name" value="HisKA_3"/>
    <property type="match status" value="1"/>
</dbReference>
<dbReference type="GO" id="GO:0016020">
    <property type="term" value="C:membrane"/>
    <property type="evidence" value="ECO:0007669"/>
    <property type="project" value="InterPro"/>
</dbReference>
<feature type="domain" description="Signal transduction histidine kinase subgroup 3 dimerisation and phosphoacceptor" evidence="10">
    <location>
        <begin position="487"/>
        <end position="522"/>
    </location>
</feature>
<organism evidence="11 12">
    <name type="scientific">Flavobacterium aurantiibacter</name>
    <dbReference type="NCBI Taxonomy" id="2023067"/>
    <lineage>
        <taxon>Bacteria</taxon>
        <taxon>Pseudomonadati</taxon>
        <taxon>Bacteroidota</taxon>
        <taxon>Flavobacteriia</taxon>
        <taxon>Flavobacteriales</taxon>
        <taxon>Flavobacteriaceae</taxon>
        <taxon>Flavobacterium</taxon>
    </lineage>
</organism>
<feature type="transmembrane region" description="Helical" evidence="9">
    <location>
        <begin position="428"/>
        <end position="452"/>
    </location>
</feature>
<name>A0A255ZSH9_9FLAO</name>
<comment type="catalytic activity">
    <reaction evidence="1">
        <text>ATP + protein L-histidine = ADP + protein N-phospho-L-histidine.</text>
        <dbReference type="EC" id="2.7.13.3"/>
    </reaction>
</comment>
<accession>A0A255ZSH9</accession>
<keyword evidence="7" id="KW-0067">ATP-binding</keyword>
<dbReference type="Proteomes" id="UP000216035">
    <property type="component" value="Unassembled WGS sequence"/>
</dbReference>
<evidence type="ECO:0000256" key="7">
    <source>
        <dbReference type="ARBA" id="ARBA00022840"/>
    </source>
</evidence>
<keyword evidence="3" id="KW-0597">Phosphoprotein</keyword>
<gene>
    <name evidence="11" type="ORF">CHX27_09415</name>
</gene>
<comment type="caution">
    <text evidence="11">The sequence shown here is derived from an EMBL/GenBank/DDBJ whole genome shotgun (WGS) entry which is preliminary data.</text>
</comment>
<keyword evidence="9" id="KW-0812">Transmembrane</keyword>
<dbReference type="InterPro" id="IPR011712">
    <property type="entry name" value="Sig_transdc_His_kin_sub3_dim/P"/>
</dbReference>
<keyword evidence="9" id="KW-0472">Membrane</keyword>
<protein>
    <recommendedName>
        <fullName evidence="2">histidine kinase</fullName>
        <ecNumber evidence="2">2.7.13.3</ecNumber>
    </recommendedName>
</protein>
<evidence type="ECO:0000259" key="10">
    <source>
        <dbReference type="Pfam" id="PF07730"/>
    </source>
</evidence>
<keyword evidence="4" id="KW-0808">Transferase</keyword>
<dbReference type="SUPFAM" id="SSF48452">
    <property type="entry name" value="TPR-like"/>
    <property type="match status" value="1"/>
</dbReference>
<evidence type="ECO:0000256" key="5">
    <source>
        <dbReference type="ARBA" id="ARBA00022741"/>
    </source>
</evidence>
<keyword evidence="8" id="KW-0902">Two-component regulatory system</keyword>
<dbReference type="Gene3D" id="1.25.40.10">
    <property type="entry name" value="Tetratricopeptide repeat domain"/>
    <property type="match status" value="1"/>
</dbReference>
<proteinExistence type="predicted"/>
<dbReference type="PANTHER" id="PTHR24421">
    <property type="entry name" value="NITRATE/NITRITE SENSOR PROTEIN NARX-RELATED"/>
    <property type="match status" value="1"/>
</dbReference>
<evidence type="ECO:0000256" key="9">
    <source>
        <dbReference type="SAM" id="Phobius"/>
    </source>
</evidence>
<evidence type="ECO:0000256" key="6">
    <source>
        <dbReference type="ARBA" id="ARBA00022777"/>
    </source>
</evidence>